<keyword evidence="1" id="KW-0812">Transmembrane</keyword>
<keyword evidence="1" id="KW-1133">Transmembrane helix</keyword>
<organism evidence="2 3">
    <name type="scientific">Sphingobacterium bambusae</name>
    <dbReference type="NCBI Taxonomy" id="662858"/>
    <lineage>
        <taxon>Bacteria</taxon>
        <taxon>Pseudomonadati</taxon>
        <taxon>Bacteroidota</taxon>
        <taxon>Sphingobacteriia</taxon>
        <taxon>Sphingobacteriales</taxon>
        <taxon>Sphingobacteriaceae</taxon>
        <taxon>Sphingobacterium</taxon>
    </lineage>
</organism>
<feature type="transmembrane region" description="Helical" evidence="1">
    <location>
        <begin position="75"/>
        <end position="95"/>
    </location>
</feature>
<dbReference type="EMBL" id="JBHUPB010000015">
    <property type="protein sequence ID" value="MFD2969701.1"/>
    <property type="molecule type" value="Genomic_DNA"/>
</dbReference>
<gene>
    <name evidence="2" type="ORF">ACFS7Y_20085</name>
</gene>
<evidence type="ECO:0000256" key="1">
    <source>
        <dbReference type="SAM" id="Phobius"/>
    </source>
</evidence>
<protein>
    <submittedName>
        <fullName evidence="2">Uncharacterized protein</fullName>
    </submittedName>
</protein>
<keyword evidence="1" id="KW-0472">Membrane</keyword>
<keyword evidence="3" id="KW-1185">Reference proteome</keyword>
<name>A0ABW6BNZ1_9SPHI</name>
<reference evidence="3" key="1">
    <citation type="journal article" date="2019" name="Int. J. Syst. Evol. Microbiol.">
        <title>The Global Catalogue of Microorganisms (GCM) 10K type strain sequencing project: providing services to taxonomists for standard genome sequencing and annotation.</title>
        <authorList>
            <consortium name="The Broad Institute Genomics Platform"/>
            <consortium name="The Broad Institute Genome Sequencing Center for Infectious Disease"/>
            <person name="Wu L."/>
            <person name="Ma J."/>
        </authorList>
    </citation>
    <scope>NUCLEOTIDE SEQUENCE [LARGE SCALE GENOMIC DNA]</scope>
    <source>
        <strain evidence="3">KCTC 22814</strain>
    </source>
</reference>
<proteinExistence type="predicted"/>
<accession>A0ABW6BNZ1</accession>
<dbReference type="RefSeq" id="WP_320183195.1">
    <property type="nucleotide sequence ID" value="NZ_CP138332.1"/>
</dbReference>
<evidence type="ECO:0000313" key="3">
    <source>
        <dbReference type="Proteomes" id="UP001597525"/>
    </source>
</evidence>
<evidence type="ECO:0000313" key="2">
    <source>
        <dbReference type="EMBL" id="MFD2969701.1"/>
    </source>
</evidence>
<sequence length="214" mass="24441">MKKDRSTEMDKKYWEGISSLNEERSLKSESDNPYFEELDKLAKSEMDWEFDDFIAMEASEVEQARTDYSSRPRRLKIWIGVVAAASILVAGFLFLRTQDSNVDVFERATFAKVTLSPADLKDTSAIEEKKPSYVVVNRYSPSSKKQQTKRSVEDESTSVLGIPEEEAYVIVNGKPIYDEKEAEEIVLASLKIMTTNLQEGKNALDKVRYIQVEL</sequence>
<dbReference type="Proteomes" id="UP001597525">
    <property type="component" value="Unassembled WGS sequence"/>
</dbReference>
<comment type="caution">
    <text evidence="2">The sequence shown here is derived from an EMBL/GenBank/DDBJ whole genome shotgun (WGS) entry which is preliminary data.</text>
</comment>